<gene>
    <name evidence="2" type="ORF">GCM10023337_20860</name>
</gene>
<dbReference type="EMBL" id="BAABKD010000011">
    <property type="protein sequence ID" value="GAA5092878.1"/>
    <property type="molecule type" value="Genomic_DNA"/>
</dbReference>
<protein>
    <submittedName>
        <fullName evidence="2">Uncharacterized protein</fullName>
    </submittedName>
</protein>
<accession>A0ABP9MCH1</accession>
<dbReference type="Proteomes" id="UP001500227">
    <property type="component" value="Unassembled WGS sequence"/>
</dbReference>
<comment type="caution">
    <text evidence="2">The sequence shown here is derived from an EMBL/GenBank/DDBJ whole genome shotgun (WGS) entry which is preliminary data.</text>
</comment>
<feature type="compositionally biased region" description="Polar residues" evidence="1">
    <location>
        <begin position="82"/>
        <end position="93"/>
    </location>
</feature>
<name>A0ABP9MCH1_9BURK</name>
<evidence type="ECO:0000313" key="2">
    <source>
        <dbReference type="EMBL" id="GAA5092878.1"/>
    </source>
</evidence>
<organism evidence="2 3">
    <name type="scientific">Paenalcaligenes hermetiae</name>
    <dbReference type="NCBI Taxonomy" id="1157987"/>
    <lineage>
        <taxon>Bacteria</taxon>
        <taxon>Pseudomonadati</taxon>
        <taxon>Pseudomonadota</taxon>
        <taxon>Betaproteobacteria</taxon>
        <taxon>Burkholderiales</taxon>
        <taxon>Alcaligenaceae</taxon>
        <taxon>Paenalcaligenes</taxon>
    </lineage>
</organism>
<feature type="region of interest" description="Disordered" evidence="1">
    <location>
        <begin position="82"/>
        <end position="110"/>
    </location>
</feature>
<reference evidence="3" key="1">
    <citation type="journal article" date="2019" name="Int. J. Syst. Evol. Microbiol.">
        <title>The Global Catalogue of Microorganisms (GCM) 10K type strain sequencing project: providing services to taxonomists for standard genome sequencing and annotation.</title>
        <authorList>
            <consortium name="The Broad Institute Genomics Platform"/>
            <consortium name="The Broad Institute Genome Sequencing Center for Infectious Disease"/>
            <person name="Wu L."/>
            <person name="Ma J."/>
        </authorList>
    </citation>
    <scope>NUCLEOTIDE SEQUENCE [LARGE SCALE GENOMIC DNA]</scope>
    <source>
        <strain evidence="3">JCM 18423</strain>
    </source>
</reference>
<evidence type="ECO:0000256" key="1">
    <source>
        <dbReference type="SAM" id="MobiDB-lite"/>
    </source>
</evidence>
<proteinExistence type="predicted"/>
<evidence type="ECO:0000313" key="3">
    <source>
        <dbReference type="Proteomes" id="UP001500227"/>
    </source>
</evidence>
<sequence length="110" mass="12715">MQAEKSTRQDSENARVREKELEEVAARAAEKALKKSQRHELHLQNQMLEKMFREMIAINPDYRPLANHPLFEDFYKRIDTQVEQPKSKTTSIPGVNAPRKGLGSSPKNKK</sequence>
<dbReference type="RefSeq" id="WP_260649725.1">
    <property type="nucleotide sequence ID" value="NZ_BAABKD010000011.1"/>
</dbReference>
<keyword evidence="3" id="KW-1185">Reference proteome</keyword>